<dbReference type="GO" id="GO:0004181">
    <property type="term" value="F:metallocarboxypeptidase activity"/>
    <property type="evidence" value="ECO:0007669"/>
    <property type="project" value="InterPro"/>
</dbReference>
<protein>
    <submittedName>
        <fullName evidence="5">Zinc carboxypeptidase domain-containing protein</fullName>
    </submittedName>
</protein>
<keyword evidence="5" id="KW-0378">Hydrolase</keyword>
<name>V6M033_9EUKA</name>
<dbReference type="GO" id="GO:0008270">
    <property type="term" value="F:zinc ion binding"/>
    <property type="evidence" value="ECO:0007669"/>
    <property type="project" value="InterPro"/>
</dbReference>
<dbReference type="InterPro" id="IPR050821">
    <property type="entry name" value="Cytosolic_carboxypeptidase"/>
</dbReference>
<evidence type="ECO:0000313" key="7">
    <source>
        <dbReference type="Proteomes" id="UP000018208"/>
    </source>
</evidence>
<dbReference type="PROSITE" id="PS52035">
    <property type="entry name" value="PEPTIDASE_M14"/>
    <property type="match status" value="1"/>
</dbReference>
<dbReference type="Proteomes" id="UP000018208">
    <property type="component" value="Unassembled WGS sequence"/>
</dbReference>
<evidence type="ECO:0000256" key="1">
    <source>
        <dbReference type="ARBA" id="ARBA00001947"/>
    </source>
</evidence>
<accession>V6M033</accession>
<comment type="caution">
    <text evidence="3">Lacks conserved residue(s) required for the propagation of feature annotation.</text>
</comment>
<evidence type="ECO:0000256" key="3">
    <source>
        <dbReference type="PROSITE-ProRule" id="PRU01379"/>
    </source>
</evidence>
<keyword evidence="5" id="KW-0645">Protease</keyword>
<evidence type="ECO:0000313" key="5">
    <source>
        <dbReference type="EMBL" id="EST49386.1"/>
    </source>
</evidence>
<gene>
    <name evidence="5" type="ORF">SS50377_10311</name>
    <name evidence="6" type="ORF">SS50377_20045</name>
</gene>
<dbReference type="Gene3D" id="2.60.40.3120">
    <property type="match status" value="1"/>
</dbReference>
<dbReference type="EMBL" id="KI545952">
    <property type="protein sequence ID" value="EST49386.1"/>
    <property type="molecule type" value="Genomic_DNA"/>
</dbReference>
<dbReference type="GO" id="GO:0006508">
    <property type="term" value="P:proteolysis"/>
    <property type="evidence" value="ECO:0007669"/>
    <property type="project" value="InterPro"/>
</dbReference>
<reference evidence="5 6" key="1">
    <citation type="journal article" date="2014" name="PLoS Genet.">
        <title>The Genome of Spironucleus salmonicida Highlights a Fish Pathogen Adapted to Fluctuating Environments.</title>
        <authorList>
            <person name="Xu F."/>
            <person name="Jerlstrom-Hultqvist J."/>
            <person name="Einarsson E."/>
            <person name="Astvaldsson A."/>
            <person name="Svard S.G."/>
            <person name="Andersson J.O."/>
        </authorList>
    </citation>
    <scope>NUCLEOTIDE SEQUENCE</scope>
    <source>
        <strain evidence="6">ATCC 50377</strain>
    </source>
</reference>
<comment type="similarity">
    <text evidence="2 3">Belongs to the peptidase M14 family.</text>
</comment>
<comment type="cofactor">
    <cofactor evidence="1">
        <name>Zn(2+)</name>
        <dbReference type="ChEBI" id="CHEBI:29105"/>
    </cofactor>
</comment>
<dbReference type="PANTHER" id="PTHR12756:SF11">
    <property type="entry name" value="CYTOSOLIC CARBOXYPEPTIDASE 1"/>
    <property type="match status" value="1"/>
</dbReference>
<feature type="domain" description="Peptidase M14" evidence="4">
    <location>
        <begin position="300"/>
        <end position="606"/>
    </location>
</feature>
<sequence>MYGFSTSISEGTDSIDGSELLRQVTLANINKFDEVVAMHKSKIKMPEPPPLYYGLGPQQKDIKTSNNFNIYVPHTEGVQMKSNFQSKPTCICQCSCQFFQPSTLIKTILNTKQQFIVYMNDTGNYNRHSTNLQFESRFESGNLFSASRVKICSTNIAQKLLPDHENYVVETKTDSVTLDGVNRSITEFYPWDQVYYLLIQSDSNSTSHSQWFYFQMDNVMPGVQYSFIIANFVKRRSSYNNGMQILFSDGKGWETVGQNITYGPNSQYIEDKTNLMYKYSSLFFQFTPKNQGKYIVAQHFPYNYMQQQLKINSIIQNYSVQQPNYLFMHKIIQKSILQNDIDLLTITAKESEDSVPIKQRKIIFVTARIHPGETQSSYIMEGFLNYILSQSSKAILIRQNYIIKIIPMLNPDGVILGNYRCNYAGFDLNRKWNSSTQAMTPCIFAVHQVLQEIIDQGGIIQLYIDIHGHFKKNNMFAYSTSVCGYFAGLMKKSPIFNYSDCNFGVSKGKENTGRVVTQKKYLIPYSFCIECSFHRALKSNIQCDIINNVCSDSNSSFQDDFDVQQIKTQDVSPNQNYKTQRILTQNILREGGENLAEHLVYFVEGYKDEIYDIDSLNIQEPGFSDSDDSDEDIDVFKQFKSKKKTVDSKLFSQLMKKQLGIISVKNQKPLAKTKKDSIVKSTAILRPREVTQVKQSQFQRVNQSVIASNTVKQEIKPKRTAEQQQQALNGLVYRKSLPPRPQSQASVRIIYNKNIDLQKEKLAFEKQFYRPKVPTTFTAQTFAPKESGRLSSFSALRSYGIEQIEQRAKELKPDLEKVIKK</sequence>
<dbReference type="Pfam" id="PF00246">
    <property type="entry name" value="Peptidase_M14"/>
    <property type="match status" value="1"/>
</dbReference>
<reference evidence="6" key="2">
    <citation type="submission" date="2020-12" db="EMBL/GenBank/DDBJ databases">
        <title>New Spironucleus salmonicida genome in near-complete chromosomes.</title>
        <authorList>
            <person name="Xu F."/>
            <person name="Kurt Z."/>
            <person name="Jimenez-Gonzalez A."/>
            <person name="Astvaldsson A."/>
            <person name="Andersson J.O."/>
            <person name="Svard S.G."/>
        </authorList>
    </citation>
    <scope>NUCLEOTIDE SEQUENCE</scope>
    <source>
        <strain evidence="6">ATCC 50377</strain>
    </source>
</reference>
<dbReference type="VEuPathDB" id="GiardiaDB:SS50377_20045"/>
<keyword evidence="5" id="KW-0121">Carboxypeptidase</keyword>
<dbReference type="PANTHER" id="PTHR12756">
    <property type="entry name" value="CYTOSOLIC CARBOXYPEPTIDASE"/>
    <property type="match status" value="1"/>
</dbReference>
<evidence type="ECO:0000313" key="6">
    <source>
        <dbReference type="EMBL" id="KAH0576699.1"/>
    </source>
</evidence>
<dbReference type="SUPFAM" id="SSF53187">
    <property type="entry name" value="Zn-dependent exopeptidases"/>
    <property type="match status" value="1"/>
</dbReference>
<dbReference type="Pfam" id="PF18027">
    <property type="entry name" value="Pepdidase_M14_N"/>
    <property type="match status" value="1"/>
</dbReference>
<keyword evidence="7" id="KW-1185">Reference proteome</keyword>
<dbReference type="Gene3D" id="3.40.630.10">
    <property type="entry name" value="Zn peptidases"/>
    <property type="match status" value="1"/>
</dbReference>
<proteinExistence type="inferred from homology"/>
<dbReference type="AlphaFoldDB" id="V6M033"/>
<dbReference type="InterPro" id="IPR040626">
    <property type="entry name" value="Pepdidase_M14_N"/>
</dbReference>
<evidence type="ECO:0000259" key="4">
    <source>
        <dbReference type="PROSITE" id="PS52035"/>
    </source>
</evidence>
<organism evidence="5">
    <name type="scientific">Spironucleus salmonicida</name>
    <dbReference type="NCBI Taxonomy" id="348837"/>
    <lineage>
        <taxon>Eukaryota</taxon>
        <taxon>Metamonada</taxon>
        <taxon>Diplomonadida</taxon>
        <taxon>Hexamitidae</taxon>
        <taxon>Hexamitinae</taxon>
        <taxon>Spironucleus</taxon>
    </lineage>
</organism>
<dbReference type="InterPro" id="IPR000834">
    <property type="entry name" value="Peptidase_M14"/>
</dbReference>
<dbReference type="EMBL" id="AUWU02000001">
    <property type="protein sequence ID" value="KAH0576699.1"/>
    <property type="molecule type" value="Genomic_DNA"/>
</dbReference>
<evidence type="ECO:0000256" key="2">
    <source>
        <dbReference type="ARBA" id="ARBA00005988"/>
    </source>
</evidence>
<dbReference type="OrthoDB" id="10253041at2759"/>